<organism evidence="3 4">
    <name type="scientific">Corynebacterium genitalium ATCC 33030</name>
    <dbReference type="NCBI Taxonomy" id="585529"/>
    <lineage>
        <taxon>Bacteria</taxon>
        <taxon>Bacillati</taxon>
        <taxon>Actinomycetota</taxon>
        <taxon>Actinomycetes</taxon>
        <taxon>Mycobacteriales</taxon>
        <taxon>Corynebacteriaceae</taxon>
        <taxon>Corynebacterium</taxon>
    </lineage>
</organism>
<name>D7WEB0_9CORY</name>
<comment type="caution">
    <text evidence="3">The sequence shown here is derived from an EMBL/GenBank/DDBJ whole genome shotgun (WGS) entry which is preliminary data.</text>
</comment>
<feature type="chain" id="PRO_5003108198" description="Beta-lactamase" evidence="2">
    <location>
        <begin position="21"/>
        <end position="297"/>
    </location>
</feature>
<gene>
    <name evidence="3" type="ORF">HMPREF0291_12122</name>
</gene>
<dbReference type="OrthoDB" id="3729831at2"/>
<dbReference type="InterPro" id="IPR012338">
    <property type="entry name" value="Beta-lactam/transpept-like"/>
</dbReference>
<dbReference type="STRING" id="585529.HMPREF0291_12122"/>
<evidence type="ECO:0000256" key="1">
    <source>
        <dbReference type="SAM" id="MobiDB-lite"/>
    </source>
</evidence>
<dbReference type="eggNOG" id="COG2367">
    <property type="taxonomic scope" value="Bacteria"/>
</dbReference>
<evidence type="ECO:0000256" key="2">
    <source>
        <dbReference type="SAM" id="SignalP"/>
    </source>
</evidence>
<dbReference type="AlphaFoldDB" id="D7WEB0"/>
<dbReference type="Proteomes" id="UP000004208">
    <property type="component" value="Unassembled WGS sequence"/>
</dbReference>
<dbReference type="SUPFAM" id="SSF56601">
    <property type="entry name" value="beta-lactamase/transpeptidase-like"/>
    <property type="match status" value="1"/>
</dbReference>
<feature type="region of interest" description="Disordered" evidence="1">
    <location>
        <begin position="50"/>
        <end position="73"/>
    </location>
</feature>
<keyword evidence="2" id="KW-0732">Signal</keyword>
<sequence>MMRHLAAFLAAAGIAMPTIAVPNIAEMPVIGPAAVEAFNQIPSNVKRDLGWPTPMSSQALGLNSAAPQQRPQPVSIQPQLQGIVNRVNARHGGQVTISVFSPGASATAGDNRPQPAFSTMKVPVSIAALKQDGPRWYRDAELAVTVSDNPAMHRMANAIPTHQVQTVLGEGRTHTATSPAHKMSTLWTTSEQARFAANLPCVNGSGPVVGMMARITPDQRWGLGRMPGARFKGGWNHQGGGYLARQFGLVRGPRGDVAIAITAYAPHGGYGKATQMLNDIASELNGQLGSLPVARCG</sequence>
<dbReference type="EMBL" id="ACLJ02000003">
    <property type="protein sequence ID" value="EFK54464.1"/>
    <property type="molecule type" value="Genomic_DNA"/>
</dbReference>
<evidence type="ECO:0000313" key="3">
    <source>
        <dbReference type="EMBL" id="EFK54464.1"/>
    </source>
</evidence>
<accession>D7WEB0</accession>
<dbReference type="HOGENOM" id="CLU_055774_2_0_11"/>
<feature type="signal peptide" evidence="2">
    <location>
        <begin position="1"/>
        <end position="20"/>
    </location>
</feature>
<protein>
    <recommendedName>
        <fullName evidence="5">Beta-lactamase</fullName>
    </recommendedName>
</protein>
<dbReference type="Gene3D" id="3.40.710.10">
    <property type="entry name" value="DD-peptidase/beta-lactamase superfamily"/>
    <property type="match status" value="1"/>
</dbReference>
<keyword evidence="4" id="KW-1185">Reference proteome</keyword>
<proteinExistence type="predicted"/>
<dbReference type="RefSeq" id="WP_005291362.1">
    <property type="nucleotide sequence ID" value="NZ_CM000961.1"/>
</dbReference>
<feature type="compositionally biased region" description="Polar residues" evidence="1">
    <location>
        <begin position="54"/>
        <end position="73"/>
    </location>
</feature>
<reference evidence="3" key="1">
    <citation type="submission" date="2010-06" db="EMBL/GenBank/DDBJ databases">
        <authorList>
            <person name="Muzny D."/>
            <person name="Qin X."/>
            <person name="Buhay C."/>
            <person name="Dugan-Rocha S."/>
            <person name="Ding Y."/>
            <person name="Chen G."/>
            <person name="Hawes A."/>
            <person name="Holder M."/>
            <person name="Jhangiani S."/>
            <person name="Johnson A."/>
            <person name="Khan Z."/>
            <person name="Li Z."/>
            <person name="Liu W."/>
            <person name="Liu X."/>
            <person name="Perez L."/>
            <person name="Shen H."/>
            <person name="Wang Q."/>
            <person name="Watt J."/>
            <person name="Xi L."/>
            <person name="Xin Y."/>
            <person name="Zhou J."/>
            <person name="Deng J."/>
            <person name="Jiang H."/>
            <person name="Liu Y."/>
            <person name="Qu J."/>
            <person name="Song X.-Z."/>
            <person name="Zhang L."/>
            <person name="Villasana D."/>
            <person name="Johnson A."/>
            <person name="Liu J."/>
            <person name="Liyanage D."/>
            <person name="Lorensuhewa L."/>
            <person name="Robinson T."/>
            <person name="Song A."/>
            <person name="Song B.-B."/>
            <person name="Dinh H."/>
            <person name="Thornton R."/>
            <person name="Coyle M."/>
            <person name="Francisco L."/>
            <person name="Jackson L."/>
            <person name="Javaid M."/>
            <person name="Korchina V."/>
            <person name="Kovar C."/>
            <person name="Mata R."/>
            <person name="Mathew T."/>
            <person name="Ngo R."/>
            <person name="Nguyen L."/>
            <person name="Nguyen N."/>
            <person name="Okwuonu G."/>
            <person name="Ongeri F."/>
            <person name="Pham C."/>
            <person name="Simmons D."/>
            <person name="Wilczek-Boney K."/>
            <person name="Hale W."/>
            <person name="Jakkamsetti A."/>
            <person name="Pham P."/>
            <person name="Ruth R."/>
            <person name="San Lucas F."/>
            <person name="Warren J."/>
            <person name="Zhang J."/>
            <person name="Zhao Z."/>
            <person name="Zhou C."/>
            <person name="Zhu D."/>
            <person name="Lee S."/>
            <person name="Bess C."/>
            <person name="Blankenburg K."/>
            <person name="Forbes L."/>
            <person name="Fu Q."/>
            <person name="Gubbala S."/>
            <person name="Hirani K."/>
            <person name="Jayaseelan J.C."/>
            <person name="Lara F."/>
            <person name="Munidasa M."/>
            <person name="Palculict T."/>
            <person name="Patil S."/>
            <person name="Pu L.-L."/>
            <person name="Saada N."/>
            <person name="Tang L."/>
            <person name="Weissenberger G."/>
            <person name="Zhu Y."/>
            <person name="Hemphill L."/>
            <person name="Shang Y."/>
            <person name="Youmans B."/>
            <person name="Ayvaz T."/>
            <person name="Ross M."/>
            <person name="Santibanez J."/>
            <person name="Aqrawi P."/>
            <person name="Gross S."/>
            <person name="Joshi V."/>
            <person name="Fowler G."/>
            <person name="Nazareth L."/>
            <person name="Reid J."/>
            <person name="Worley K."/>
            <person name="Petrosino J."/>
            <person name="Highlander S."/>
            <person name="Gibbs R."/>
        </authorList>
    </citation>
    <scope>NUCLEOTIDE SEQUENCE [LARGE SCALE GENOMIC DNA]</scope>
    <source>
        <strain evidence="3">ATCC 33030</strain>
    </source>
</reference>
<evidence type="ECO:0000313" key="4">
    <source>
        <dbReference type="Proteomes" id="UP000004208"/>
    </source>
</evidence>
<evidence type="ECO:0008006" key="5">
    <source>
        <dbReference type="Google" id="ProtNLM"/>
    </source>
</evidence>